<keyword evidence="1" id="KW-0175">Coiled coil</keyword>
<evidence type="ECO:0000259" key="3">
    <source>
        <dbReference type="Pfam" id="PF13963"/>
    </source>
</evidence>
<feature type="domain" description="Transposase-associated" evidence="3">
    <location>
        <begin position="8"/>
        <end position="73"/>
    </location>
</feature>
<reference evidence="4 5" key="1">
    <citation type="submission" date="2024-01" db="EMBL/GenBank/DDBJ databases">
        <title>A telomere-to-telomere, gap-free genome of sweet tea (Lithocarpus litseifolius).</title>
        <authorList>
            <person name="Zhou J."/>
        </authorList>
    </citation>
    <scope>NUCLEOTIDE SEQUENCE [LARGE SCALE GENOMIC DNA]</scope>
    <source>
        <strain evidence="4">Zhou-2022a</strain>
        <tissue evidence="4">Leaf</tissue>
    </source>
</reference>
<comment type="caution">
    <text evidence="4">The sequence shown here is derived from an EMBL/GenBank/DDBJ whole genome shotgun (WGS) entry which is preliminary data.</text>
</comment>
<organism evidence="4 5">
    <name type="scientific">Lithocarpus litseifolius</name>
    <dbReference type="NCBI Taxonomy" id="425828"/>
    <lineage>
        <taxon>Eukaryota</taxon>
        <taxon>Viridiplantae</taxon>
        <taxon>Streptophyta</taxon>
        <taxon>Embryophyta</taxon>
        <taxon>Tracheophyta</taxon>
        <taxon>Spermatophyta</taxon>
        <taxon>Magnoliopsida</taxon>
        <taxon>eudicotyledons</taxon>
        <taxon>Gunneridae</taxon>
        <taxon>Pentapetalae</taxon>
        <taxon>rosids</taxon>
        <taxon>fabids</taxon>
        <taxon>Fagales</taxon>
        <taxon>Fagaceae</taxon>
        <taxon>Lithocarpus</taxon>
    </lineage>
</organism>
<keyword evidence="5" id="KW-1185">Reference proteome</keyword>
<feature type="region of interest" description="Disordered" evidence="2">
    <location>
        <begin position="382"/>
        <end position="402"/>
    </location>
</feature>
<feature type="coiled-coil region" evidence="1">
    <location>
        <begin position="743"/>
        <end position="778"/>
    </location>
</feature>
<feature type="region of interest" description="Disordered" evidence="2">
    <location>
        <begin position="427"/>
        <end position="451"/>
    </location>
</feature>
<gene>
    <name evidence="4" type="ORF">SO802_030360</name>
</gene>
<proteinExistence type="predicted"/>
<dbReference type="Pfam" id="PF13963">
    <property type="entry name" value="Transpos_assoc"/>
    <property type="match status" value="1"/>
</dbReference>
<dbReference type="PANTHER" id="PTHR10775">
    <property type="entry name" value="OS08G0208400 PROTEIN"/>
    <property type="match status" value="1"/>
</dbReference>
<dbReference type="EMBL" id="JAZDWU010000011">
    <property type="protein sequence ID" value="KAK9985409.1"/>
    <property type="molecule type" value="Genomic_DNA"/>
</dbReference>
<dbReference type="InterPro" id="IPR004252">
    <property type="entry name" value="Probable_transposase_24"/>
</dbReference>
<evidence type="ECO:0000256" key="1">
    <source>
        <dbReference type="SAM" id="Coils"/>
    </source>
</evidence>
<name>A0AAW2BKB3_9ROSI</name>
<dbReference type="Proteomes" id="UP001459277">
    <property type="component" value="Unassembled WGS sequence"/>
</dbReference>
<evidence type="ECO:0000313" key="5">
    <source>
        <dbReference type="Proteomes" id="UP001459277"/>
    </source>
</evidence>
<accession>A0AAW2BKB3</accession>
<feature type="compositionally biased region" description="Acidic residues" evidence="2">
    <location>
        <begin position="382"/>
        <end position="401"/>
    </location>
</feature>
<dbReference type="AlphaFoldDB" id="A0AAW2BKB3"/>
<protein>
    <recommendedName>
        <fullName evidence="3">Transposase-associated domain-containing protein</fullName>
    </recommendedName>
</protein>
<sequence length="803" mass="90693">MGKTPDGRLSHPYIEGVNAFINFAKTVVDLSGNIPCSCIHCVNCYRQSLHTVRIHLLHRGIMQSYINWYNHGEPRVLNENIHDNEMSDDDHIDGLDALVGDRIRGEPRNATEDEEVRHFDKLEEDAKRDLYPGCTDYSILKFVIEMLNVKVMTNLSNKGLDMMLELLTKVLLKGNLVPRSTYEAKKILRDLGMSYEHIDACKNDCALFWKENENLDRCPVCEVPRYKDTRAQGKKIPHKVLRYFPLTPRLRRLYMAGQRAKDMRWYIEKLVDDGIMRHSADSEEWKEFDLQHPDFALKPRNVRLGLATDGFNKKQLLMLSLLMLKTILLSTVWVMLKLRLNRMRQNQERFDALGLKHISTSLKDSAQSNCAKGKRSRANVVVDDDYVPPIGDDDDDDDDESSNSIIHKLQMALGRLTRSRGEASIPVVQSAVQSTETPPEANPPAQSSSSADAIDALTSTTGSTSRNTRGTTRGIAVRALVEKGGKLPVRITAEYDAPVGKNACKLVNQIGVQVRSNLSSYNVKNWKSVDTATRDVVLQNIADPFELQGDSNLVMKTLNTKCGRLLSCSSNKLHQAYKKLVQSHGADYARSHPPKNATLEQWTGLIDGKWTNKDWLEKSRKNSENRNKTVGKHRCGTKALAVRVDEETNNNGGQVPELAKIYKDVHFNPNTNRWIHHEDEATYETILKVQEDHCQDPNAIPLTQEEISNLVFKRKSGIVKGLGMRPSSSLVTTASSSSSVEYIHRLENEIIELKEARARDEEERAKEQEARAKQDEIQKNILNFLRSKGYDDALTYGGGSSSS</sequence>
<dbReference type="InterPro" id="IPR029480">
    <property type="entry name" value="Transpos_assoc"/>
</dbReference>
<dbReference type="PANTHER" id="PTHR10775:SF185">
    <property type="entry name" value="OS08G0208400 PROTEIN"/>
    <property type="match status" value="1"/>
</dbReference>
<dbReference type="Pfam" id="PF02992">
    <property type="entry name" value="Transposase_21"/>
    <property type="match status" value="1"/>
</dbReference>
<evidence type="ECO:0000256" key="2">
    <source>
        <dbReference type="SAM" id="MobiDB-lite"/>
    </source>
</evidence>
<dbReference type="Pfam" id="PF03004">
    <property type="entry name" value="Transposase_24"/>
    <property type="match status" value="1"/>
</dbReference>
<evidence type="ECO:0000313" key="4">
    <source>
        <dbReference type="EMBL" id="KAK9985409.1"/>
    </source>
</evidence>
<dbReference type="InterPro" id="IPR004242">
    <property type="entry name" value="Transposase_21"/>
</dbReference>